<dbReference type="NCBIfam" id="TIGR02532">
    <property type="entry name" value="IV_pilin_GFxxxE"/>
    <property type="match status" value="1"/>
</dbReference>
<dbReference type="AlphaFoldDB" id="A0A7X1DDK7"/>
<dbReference type="GO" id="GO:0030420">
    <property type="term" value="P:establishment of competence for transformation"/>
    <property type="evidence" value="ECO:0007669"/>
    <property type="project" value="UniProtKB-KW"/>
</dbReference>
<evidence type="ECO:0000313" key="5">
    <source>
        <dbReference type="EMBL" id="MBC2286760.1"/>
    </source>
</evidence>
<keyword evidence="3" id="KW-0812">Transmembrane</keyword>
<evidence type="ECO:0000256" key="1">
    <source>
        <dbReference type="ARBA" id="ARBA00004241"/>
    </source>
</evidence>
<evidence type="ECO:0000256" key="3">
    <source>
        <dbReference type="SAM" id="Phobius"/>
    </source>
</evidence>
<feature type="transmembrane region" description="Helical" evidence="3">
    <location>
        <begin position="12"/>
        <end position="30"/>
    </location>
</feature>
<keyword evidence="6" id="KW-1185">Reference proteome</keyword>
<name>A0A7X1DDK7_9LIST</name>
<dbReference type="Proteomes" id="UP000518829">
    <property type="component" value="Unassembled WGS sequence"/>
</dbReference>
<dbReference type="Proteomes" id="UP000558070">
    <property type="component" value="Unassembled WGS sequence"/>
</dbReference>
<keyword evidence="3" id="KW-1133">Transmembrane helix</keyword>
<evidence type="ECO:0000313" key="7">
    <source>
        <dbReference type="Proteomes" id="UP000558070"/>
    </source>
</evidence>
<proteinExistence type="predicted"/>
<dbReference type="InterPro" id="IPR012902">
    <property type="entry name" value="N_methyl_site"/>
</dbReference>
<evidence type="ECO:0000313" key="6">
    <source>
        <dbReference type="Proteomes" id="UP000518829"/>
    </source>
</evidence>
<gene>
    <name evidence="4" type="ORF">HB839_01945</name>
    <name evidence="5" type="ORF">HCB47_03780</name>
</gene>
<evidence type="ECO:0000313" key="4">
    <source>
        <dbReference type="EMBL" id="MBC1374283.1"/>
    </source>
</evidence>
<sequence>MKKNAFTLLEMLLVLSISLTMITLTIYPISTTISGLAERQLLEEIKAAIYLSQINAITSNQDTIISFIPVENQFLASSNKQPVTTIPFGDTLNLQHTKVENYRFSHLDGTINRFSTIHFSGLNRSYKLVFQIGKGRFRIEQD</sequence>
<comment type="caution">
    <text evidence="5">The sequence shown here is derived from an EMBL/GenBank/DDBJ whole genome shotgun (WGS) entry which is preliminary data.</text>
</comment>
<dbReference type="EMBL" id="JAARPH010000001">
    <property type="protein sequence ID" value="MBC1374283.1"/>
    <property type="molecule type" value="Genomic_DNA"/>
</dbReference>
<dbReference type="InterPro" id="IPR016785">
    <property type="entry name" value="ComGD"/>
</dbReference>
<evidence type="ECO:0000256" key="2">
    <source>
        <dbReference type="ARBA" id="ARBA00023287"/>
    </source>
</evidence>
<dbReference type="GO" id="GO:0009986">
    <property type="term" value="C:cell surface"/>
    <property type="evidence" value="ECO:0007669"/>
    <property type="project" value="UniProtKB-SubCell"/>
</dbReference>
<dbReference type="EMBL" id="JAARZO010000001">
    <property type="protein sequence ID" value="MBC2286760.1"/>
    <property type="molecule type" value="Genomic_DNA"/>
</dbReference>
<protein>
    <submittedName>
        <fullName evidence="5">Type II secretion system protein</fullName>
    </submittedName>
</protein>
<keyword evidence="2" id="KW-0178">Competence</keyword>
<accession>A0A7X1DDK7</accession>
<reference evidence="6 7" key="1">
    <citation type="submission" date="2020-03" db="EMBL/GenBank/DDBJ databases">
        <title>Soil Listeria distribution.</title>
        <authorList>
            <person name="Liao J."/>
            <person name="Wiedmann M."/>
        </authorList>
    </citation>
    <scope>NUCLEOTIDE SEQUENCE [LARGE SCALE GENOMIC DNA]</scope>
    <source>
        <strain evidence="5 7">FSL L7-0072</strain>
        <strain evidence="4 6">FSL L7-1699</strain>
    </source>
</reference>
<dbReference type="NCBIfam" id="NF040982">
    <property type="entry name" value="ComGD"/>
    <property type="match status" value="1"/>
</dbReference>
<keyword evidence="3" id="KW-0472">Membrane</keyword>
<dbReference type="RefSeq" id="WP_185318679.1">
    <property type="nucleotide sequence ID" value="NZ_JAARPH010000001.1"/>
</dbReference>
<organism evidence="5 7">
    <name type="scientific">Listeria farberi</name>
    <dbReference type="NCBI Taxonomy" id="2713500"/>
    <lineage>
        <taxon>Bacteria</taxon>
        <taxon>Bacillati</taxon>
        <taxon>Bacillota</taxon>
        <taxon>Bacilli</taxon>
        <taxon>Bacillales</taxon>
        <taxon>Listeriaceae</taxon>
        <taxon>Listeria</taxon>
    </lineage>
</organism>
<dbReference type="PIRSF" id="PIRSF021292">
    <property type="entry name" value="Competence_ComGD"/>
    <property type="match status" value="1"/>
</dbReference>
<comment type="subcellular location">
    <subcellularLocation>
        <location evidence="1">Cell surface</location>
    </subcellularLocation>
</comment>